<evidence type="ECO:0000313" key="10">
    <source>
        <dbReference type="EMBL" id="SFF95715.1"/>
    </source>
</evidence>
<dbReference type="InterPro" id="IPR014001">
    <property type="entry name" value="Helicase_ATP-bd"/>
</dbReference>
<dbReference type="PANTHER" id="PTHR13710:SF105">
    <property type="entry name" value="ATP-DEPENDENT DNA HELICASE Q1"/>
    <property type="match status" value="1"/>
</dbReference>
<evidence type="ECO:0000256" key="5">
    <source>
        <dbReference type="ARBA" id="ARBA00023235"/>
    </source>
</evidence>
<keyword evidence="3" id="KW-0067">ATP-binding</keyword>
<dbReference type="SMART" id="SM00487">
    <property type="entry name" value="DEXDc"/>
    <property type="match status" value="1"/>
</dbReference>
<dbReference type="GO" id="GO:0005694">
    <property type="term" value="C:chromosome"/>
    <property type="evidence" value="ECO:0007669"/>
    <property type="project" value="TreeGrafter"/>
</dbReference>
<keyword evidence="2" id="KW-0547">Nucleotide-binding</keyword>
<dbReference type="Gene3D" id="3.40.50.300">
    <property type="entry name" value="P-loop containing nucleotide triphosphate hydrolases"/>
    <property type="match status" value="2"/>
</dbReference>
<dbReference type="GO" id="GO:0003677">
    <property type="term" value="F:DNA binding"/>
    <property type="evidence" value="ECO:0007669"/>
    <property type="project" value="UniProtKB-KW"/>
</dbReference>
<dbReference type="EC" id="5.6.2.4" evidence="7"/>
<evidence type="ECO:0000256" key="1">
    <source>
        <dbReference type="ARBA" id="ARBA00005446"/>
    </source>
</evidence>
<keyword evidence="5" id="KW-0413">Isomerase</keyword>
<keyword evidence="4" id="KW-0238">DNA-binding</keyword>
<evidence type="ECO:0000256" key="3">
    <source>
        <dbReference type="ARBA" id="ARBA00022840"/>
    </source>
</evidence>
<dbReference type="PANTHER" id="PTHR13710">
    <property type="entry name" value="DNA HELICASE RECQ FAMILY MEMBER"/>
    <property type="match status" value="1"/>
</dbReference>
<dbReference type="InterPro" id="IPR027417">
    <property type="entry name" value="P-loop_NTPase"/>
</dbReference>
<dbReference type="Pfam" id="PF00270">
    <property type="entry name" value="DEAD"/>
    <property type="match status" value="1"/>
</dbReference>
<gene>
    <name evidence="10" type="ORF">SAMN04488033_11667</name>
</gene>
<dbReference type="PROSITE" id="PS51192">
    <property type="entry name" value="HELICASE_ATP_BIND_1"/>
    <property type="match status" value="1"/>
</dbReference>
<proteinExistence type="inferred from homology"/>
<dbReference type="SMART" id="SM00490">
    <property type="entry name" value="HELICc"/>
    <property type="match status" value="1"/>
</dbReference>
<dbReference type="InterPro" id="IPR011545">
    <property type="entry name" value="DEAD/DEAH_box_helicase_dom"/>
</dbReference>
<feature type="domain" description="Helicase C-terminal" evidence="9">
    <location>
        <begin position="536"/>
        <end position="686"/>
    </location>
</feature>
<feature type="domain" description="Helicase ATP-binding" evidence="8">
    <location>
        <begin position="320"/>
        <end position="504"/>
    </location>
</feature>
<dbReference type="GO" id="GO:0043138">
    <property type="term" value="F:3'-5' DNA helicase activity"/>
    <property type="evidence" value="ECO:0007669"/>
    <property type="project" value="UniProtKB-EC"/>
</dbReference>
<dbReference type="GO" id="GO:0005524">
    <property type="term" value="F:ATP binding"/>
    <property type="evidence" value="ECO:0007669"/>
    <property type="project" value="UniProtKB-KW"/>
</dbReference>
<dbReference type="AlphaFoldDB" id="A0A1I2MVV7"/>
<sequence>MISTMKPPFQTAREIILSIEDPDCIIAVKGLPLEQIQTALNQPFLEEDYISDGVLYFEGMNTTEGKAFLVRNMMTPSGGKRVLAYETLLYAHRLSKEIGVQDKIIVIDFNLHPFAYPAVPEDKVPIIEDLNETTEGVLDSVYTSLYASAIKANGQTLVQYRDQELLENSEVIKVFEIVNWEFKNLQAVEESLIVEKDLVFNYESREYVSYLDDIIRGKRQEQNLKIFVENSVQADRVAQEQLGIIIDFLQKSEIEVELFKVKYDLTKSARPELQKLLKEVWDYDSFRSLKIYADPEVSKETMEISQAEIIETIVEQYEKANAGGSFDDIFLTAPTGGGKSLMFQLPAIYLGDQYNALSIVVTPLISLMVDQVDNLRATGYSKVAYINSNISIIQREEIYEQIRNKEIDLLYLAPELLLSYDISHFLQERNLGLYIIDEAHTVTTWGRDFRVDYWYLGSHINKVRKYATDRDGKKLKFPVVAVTATAPYNGIHDVVFETLNSLKMISAKKYIGYVRRENIEFIINHVDIDGNLQNKKVDLSIKRIKEFNNEDRKAIIYCPYRRQVSEVNRQANKEGLDCEMYHGQMDGEAKDRSYNSFKNNEVKVMVATKAFGMGVDIADIDLVYHLAPTGLLTDYVQEIGRAARDKDIQGEALVDYSTRDFQFINQLHGLNRTHDWQLREVMKRLWNFYRENERQNQLVSAEDFAYIFNDEDDSKLSNNVKNALMLLEKDLNKKSGNIPVLIARPKNLFARVYACIKNEEVSSFKTKVSGESYKIVDYPNYRENGKSVVELELNEIWEENFSDKSFGDIKRKFFQNILFDGIDLSPKLKIQLNLETSPEMTVQELRDHFNVFRTAFNDLAGHFFTKKEFAIKLIQLTNNIEWSKRIADFVLPLFSQKRSGADPYLDVNDVREYSNFLQHRREGEEIKYRVVDGAMNRLFAQIRTTVRDHFGSSKSIIKYVDNDGPYKHLYVKVGQILEILELGGYEVSGGENPKIYVRINDPFRLRQEAFGNYRNSLLQNIRDRHEFGVNLMKEFFEADLTSNQRWDFIEDYFLGKKQ</sequence>
<keyword evidence="10" id="KW-0378">Hydrolase</keyword>
<dbReference type="Proteomes" id="UP000199116">
    <property type="component" value="Unassembled WGS sequence"/>
</dbReference>
<evidence type="ECO:0000256" key="2">
    <source>
        <dbReference type="ARBA" id="ARBA00022741"/>
    </source>
</evidence>
<comment type="catalytic activity">
    <reaction evidence="6">
        <text>Couples ATP hydrolysis with the unwinding of duplex DNA by translocating in the 3'-5' direction.</text>
        <dbReference type="EC" id="5.6.2.4"/>
    </reaction>
</comment>
<dbReference type="GO" id="GO:0005737">
    <property type="term" value="C:cytoplasm"/>
    <property type="evidence" value="ECO:0007669"/>
    <property type="project" value="TreeGrafter"/>
</dbReference>
<dbReference type="GO" id="GO:0006310">
    <property type="term" value="P:DNA recombination"/>
    <property type="evidence" value="ECO:0007669"/>
    <property type="project" value="TreeGrafter"/>
</dbReference>
<keyword evidence="10" id="KW-0347">Helicase</keyword>
<evidence type="ECO:0000256" key="7">
    <source>
        <dbReference type="ARBA" id="ARBA00034808"/>
    </source>
</evidence>
<evidence type="ECO:0000256" key="6">
    <source>
        <dbReference type="ARBA" id="ARBA00034617"/>
    </source>
</evidence>
<dbReference type="GO" id="GO:0009378">
    <property type="term" value="F:four-way junction helicase activity"/>
    <property type="evidence" value="ECO:0007669"/>
    <property type="project" value="TreeGrafter"/>
</dbReference>
<dbReference type="Pfam" id="PF00271">
    <property type="entry name" value="Helicase_C"/>
    <property type="match status" value="1"/>
</dbReference>
<evidence type="ECO:0000259" key="9">
    <source>
        <dbReference type="PROSITE" id="PS51194"/>
    </source>
</evidence>
<name>A0A1I2MVV7_9FLAO</name>
<comment type="similarity">
    <text evidence="1">Belongs to the helicase family. RecQ subfamily.</text>
</comment>
<dbReference type="GO" id="GO:0006281">
    <property type="term" value="P:DNA repair"/>
    <property type="evidence" value="ECO:0007669"/>
    <property type="project" value="TreeGrafter"/>
</dbReference>
<dbReference type="EMBL" id="FOOH01000016">
    <property type="protein sequence ID" value="SFF95715.1"/>
    <property type="molecule type" value="Genomic_DNA"/>
</dbReference>
<evidence type="ECO:0000259" key="8">
    <source>
        <dbReference type="PROSITE" id="PS51192"/>
    </source>
</evidence>
<evidence type="ECO:0000256" key="4">
    <source>
        <dbReference type="ARBA" id="ARBA00023125"/>
    </source>
</evidence>
<dbReference type="SUPFAM" id="SSF52540">
    <property type="entry name" value="P-loop containing nucleoside triphosphate hydrolases"/>
    <property type="match status" value="1"/>
</dbReference>
<keyword evidence="11" id="KW-1185">Reference proteome</keyword>
<organism evidence="10 11">
    <name type="scientific">Salegentibacter agarivorans</name>
    <dbReference type="NCBI Taxonomy" id="345907"/>
    <lineage>
        <taxon>Bacteria</taxon>
        <taxon>Pseudomonadati</taxon>
        <taxon>Bacteroidota</taxon>
        <taxon>Flavobacteriia</taxon>
        <taxon>Flavobacteriales</taxon>
        <taxon>Flavobacteriaceae</taxon>
        <taxon>Salegentibacter</taxon>
    </lineage>
</organism>
<dbReference type="PROSITE" id="PS51194">
    <property type="entry name" value="HELICASE_CTER"/>
    <property type="match status" value="1"/>
</dbReference>
<protein>
    <recommendedName>
        <fullName evidence="7">DNA 3'-5' helicase</fullName>
        <ecNumber evidence="7">5.6.2.4</ecNumber>
    </recommendedName>
</protein>
<accession>A0A1I2MVV7</accession>
<reference evidence="11" key="1">
    <citation type="submission" date="2016-10" db="EMBL/GenBank/DDBJ databases">
        <authorList>
            <person name="Varghese N."/>
            <person name="Submissions S."/>
        </authorList>
    </citation>
    <scope>NUCLEOTIDE SEQUENCE [LARGE SCALE GENOMIC DNA]</scope>
    <source>
        <strain evidence="11">DSM 23515</strain>
    </source>
</reference>
<evidence type="ECO:0000313" key="11">
    <source>
        <dbReference type="Proteomes" id="UP000199116"/>
    </source>
</evidence>
<dbReference type="InterPro" id="IPR001650">
    <property type="entry name" value="Helicase_C-like"/>
</dbReference>